<evidence type="ECO:0000313" key="8">
    <source>
        <dbReference type="EMBL" id="POY73498.1"/>
    </source>
</evidence>
<dbReference type="PANTHER" id="PTHR13144:SF0">
    <property type="entry name" value="PROTEIN TEX261"/>
    <property type="match status" value="1"/>
</dbReference>
<evidence type="ECO:0000256" key="5">
    <source>
        <dbReference type="ARBA" id="ARBA00023136"/>
    </source>
</evidence>
<dbReference type="EMBL" id="PJQD01000036">
    <property type="protein sequence ID" value="POY73498.1"/>
    <property type="molecule type" value="Genomic_DNA"/>
</dbReference>
<feature type="compositionally biased region" description="Polar residues" evidence="6">
    <location>
        <begin position="279"/>
        <end position="306"/>
    </location>
</feature>
<evidence type="ECO:0000256" key="6">
    <source>
        <dbReference type="SAM" id="MobiDB-lite"/>
    </source>
</evidence>
<dbReference type="GO" id="GO:0030134">
    <property type="term" value="C:COPII-coated ER to Golgi transport vesicle"/>
    <property type="evidence" value="ECO:0007669"/>
    <property type="project" value="TreeGrafter"/>
</dbReference>
<feature type="compositionally biased region" description="Polar residues" evidence="6">
    <location>
        <begin position="341"/>
        <end position="350"/>
    </location>
</feature>
<feature type="compositionally biased region" description="Low complexity" evidence="6">
    <location>
        <begin position="424"/>
        <end position="433"/>
    </location>
</feature>
<dbReference type="GO" id="GO:0000139">
    <property type="term" value="C:Golgi membrane"/>
    <property type="evidence" value="ECO:0007669"/>
    <property type="project" value="TreeGrafter"/>
</dbReference>
<accession>A0A2S5B9Q1</accession>
<sequence length="519" mass="53779">MTVILHALSYLAVIAGFVFGLLSLANGLLYIAEVIEEHAQLAKTVGQRLIYVEIVLLASLYAVDGLPLYLVAVGIFAHVVYLQNFSRNWPVISIKSVTFIASCALVLLSHFLSFRYFSDRSHNAYSHHGRHTYGGGGYGARTARYSTPSTASHEDSFLDVATYFAICVWLVPFYLFLSLSANDNVLPSAGESPAPSQPSSPSVAPKAAFLSPPTRAPDSPNLGRHTRQRSSMMKSALSSAFSIMPASLRPAHLSSHLPLPQGKSGPSMSPRQDLPRSPSPTYHFQSMASSSGASPLPTPGQTDDTSAATSAFKAAVAANGAANGNAFARAKRPVPLRATTGGPSIQTEGLGSSLPAPPYSAGVLVGSPKSSAFPQRPPQPQSQWNGSNGPPLSSPSSMSALARSQPTSPASSRFPLAPLSISVGPSSTPTGAPAPSPRLVSPYGSAMTPSLSAQGHSYTGLGVALTRRNTVDAGAGVGANIASAGPPPVRRPSALGDGIQQRRPAAGENASGPRSAGPR</sequence>
<dbReference type="GO" id="GO:0097020">
    <property type="term" value="F:COPII receptor activity"/>
    <property type="evidence" value="ECO:0007669"/>
    <property type="project" value="InterPro"/>
</dbReference>
<feature type="region of interest" description="Disordered" evidence="6">
    <location>
        <begin position="188"/>
        <end position="231"/>
    </location>
</feature>
<dbReference type="InterPro" id="IPR007277">
    <property type="entry name" value="Svp26/Tex261"/>
</dbReference>
<dbReference type="Pfam" id="PF04148">
    <property type="entry name" value="Erv26"/>
    <property type="match status" value="1"/>
</dbReference>
<organism evidence="8 9">
    <name type="scientific">Rhodotorula taiwanensis</name>
    <dbReference type="NCBI Taxonomy" id="741276"/>
    <lineage>
        <taxon>Eukaryota</taxon>
        <taxon>Fungi</taxon>
        <taxon>Dikarya</taxon>
        <taxon>Basidiomycota</taxon>
        <taxon>Pucciniomycotina</taxon>
        <taxon>Microbotryomycetes</taxon>
        <taxon>Sporidiobolales</taxon>
        <taxon>Sporidiobolaceae</taxon>
        <taxon>Rhodotorula</taxon>
    </lineage>
</organism>
<evidence type="ECO:0008006" key="10">
    <source>
        <dbReference type="Google" id="ProtNLM"/>
    </source>
</evidence>
<evidence type="ECO:0000256" key="7">
    <source>
        <dbReference type="SAM" id="Phobius"/>
    </source>
</evidence>
<dbReference type="PANTHER" id="PTHR13144">
    <property type="entry name" value="TEX261 PROTEIN"/>
    <property type="match status" value="1"/>
</dbReference>
<reference evidence="8 9" key="1">
    <citation type="journal article" date="2018" name="Front. Microbiol.">
        <title>Prospects for Fungal Bioremediation of Acidic Radioactive Waste Sites: Characterization and Genome Sequence of Rhodotorula taiwanensis MD1149.</title>
        <authorList>
            <person name="Tkavc R."/>
            <person name="Matrosova V.Y."/>
            <person name="Grichenko O.E."/>
            <person name="Gostincar C."/>
            <person name="Volpe R.P."/>
            <person name="Klimenkova P."/>
            <person name="Gaidamakova E.K."/>
            <person name="Zhou C.E."/>
            <person name="Stewart B.J."/>
            <person name="Lyman M.G."/>
            <person name="Malfatti S.A."/>
            <person name="Rubinfeld B."/>
            <person name="Courtot M."/>
            <person name="Singh J."/>
            <person name="Dalgard C.L."/>
            <person name="Hamilton T."/>
            <person name="Frey K.G."/>
            <person name="Gunde-Cimerman N."/>
            <person name="Dugan L."/>
            <person name="Daly M.J."/>
        </authorList>
    </citation>
    <scope>NUCLEOTIDE SEQUENCE [LARGE SCALE GENOMIC DNA]</scope>
    <source>
        <strain evidence="8 9">MD1149</strain>
    </source>
</reference>
<protein>
    <recommendedName>
        <fullName evidence="10">DUF396-domain-containing protein</fullName>
    </recommendedName>
</protein>
<feature type="transmembrane region" description="Helical" evidence="7">
    <location>
        <begin position="50"/>
        <end position="77"/>
    </location>
</feature>
<comment type="subcellular location">
    <subcellularLocation>
        <location evidence="1">Membrane</location>
        <topology evidence="1">Multi-pass membrane protein</topology>
    </subcellularLocation>
</comment>
<evidence type="ECO:0000256" key="3">
    <source>
        <dbReference type="ARBA" id="ARBA00022692"/>
    </source>
</evidence>
<dbReference type="OrthoDB" id="28257at2759"/>
<dbReference type="AlphaFoldDB" id="A0A2S5B9Q1"/>
<feature type="region of interest" description="Disordered" evidence="6">
    <location>
        <begin position="333"/>
        <end position="445"/>
    </location>
</feature>
<feature type="transmembrane region" description="Helical" evidence="7">
    <location>
        <begin position="157"/>
        <end position="177"/>
    </location>
</feature>
<dbReference type="Proteomes" id="UP000237144">
    <property type="component" value="Unassembled WGS sequence"/>
</dbReference>
<evidence type="ECO:0000256" key="2">
    <source>
        <dbReference type="ARBA" id="ARBA00008096"/>
    </source>
</evidence>
<keyword evidence="9" id="KW-1185">Reference proteome</keyword>
<comment type="similarity">
    <text evidence="2">Belongs to the SVP26 family.</text>
</comment>
<feature type="transmembrane region" description="Helical" evidence="7">
    <location>
        <begin position="6"/>
        <end position="29"/>
    </location>
</feature>
<evidence type="ECO:0000313" key="9">
    <source>
        <dbReference type="Proteomes" id="UP000237144"/>
    </source>
</evidence>
<feature type="compositionally biased region" description="Low complexity" evidence="6">
    <location>
        <begin position="385"/>
        <end position="404"/>
    </location>
</feature>
<feature type="compositionally biased region" description="Low complexity" evidence="6">
    <location>
        <begin position="188"/>
        <end position="208"/>
    </location>
</feature>
<proteinExistence type="inferred from homology"/>
<comment type="caution">
    <text evidence="8">The sequence shown here is derived from an EMBL/GenBank/DDBJ whole genome shotgun (WGS) entry which is preliminary data.</text>
</comment>
<evidence type="ECO:0000256" key="4">
    <source>
        <dbReference type="ARBA" id="ARBA00022989"/>
    </source>
</evidence>
<evidence type="ECO:0000256" key="1">
    <source>
        <dbReference type="ARBA" id="ARBA00004141"/>
    </source>
</evidence>
<feature type="region of interest" description="Disordered" evidence="6">
    <location>
        <begin position="479"/>
        <end position="519"/>
    </location>
</feature>
<feature type="transmembrane region" description="Helical" evidence="7">
    <location>
        <begin position="97"/>
        <end position="117"/>
    </location>
</feature>
<keyword evidence="3 7" id="KW-0812">Transmembrane</keyword>
<gene>
    <name evidence="8" type="ORF">BMF94_3435</name>
</gene>
<keyword evidence="5 7" id="KW-0472">Membrane</keyword>
<keyword evidence="4 7" id="KW-1133">Transmembrane helix</keyword>
<name>A0A2S5B9Q1_9BASI</name>
<dbReference type="GO" id="GO:0006888">
    <property type="term" value="P:endoplasmic reticulum to Golgi vesicle-mediated transport"/>
    <property type="evidence" value="ECO:0007669"/>
    <property type="project" value="InterPro"/>
</dbReference>
<dbReference type="GO" id="GO:0005789">
    <property type="term" value="C:endoplasmic reticulum membrane"/>
    <property type="evidence" value="ECO:0007669"/>
    <property type="project" value="TreeGrafter"/>
</dbReference>
<feature type="region of interest" description="Disordered" evidence="6">
    <location>
        <begin position="252"/>
        <end position="307"/>
    </location>
</feature>